<keyword evidence="3" id="KW-1185">Reference proteome</keyword>
<evidence type="ECO:0000313" key="3">
    <source>
        <dbReference type="Proteomes" id="UP000192639"/>
    </source>
</evidence>
<evidence type="ECO:0000256" key="1">
    <source>
        <dbReference type="SAM" id="SignalP"/>
    </source>
</evidence>
<dbReference type="AlphaFoldDB" id="A0A1Y1S9N0"/>
<name>A0A1Y1S9N0_9MICR</name>
<comment type="caution">
    <text evidence="2">The sequence shown here is derived from an EMBL/GenBank/DDBJ whole genome shotgun (WGS) entry which is preliminary data.</text>
</comment>
<dbReference type="VEuPathDB" id="MicrosporidiaDB:ECANGB1_2617"/>
<dbReference type="Proteomes" id="UP000192639">
    <property type="component" value="Unassembled WGS sequence"/>
</dbReference>
<organism evidence="2 3">
    <name type="scientific">Enterospora canceri</name>
    <dbReference type="NCBI Taxonomy" id="1081671"/>
    <lineage>
        <taxon>Eukaryota</taxon>
        <taxon>Fungi</taxon>
        <taxon>Fungi incertae sedis</taxon>
        <taxon>Microsporidia</taxon>
        <taxon>Enterocytozoonidae</taxon>
        <taxon>Enterospora</taxon>
    </lineage>
</organism>
<proteinExistence type="predicted"/>
<feature type="signal peptide" evidence="1">
    <location>
        <begin position="1"/>
        <end position="26"/>
    </location>
</feature>
<gene>
    <name evidence="2" type="ORF">ECANGB1_2617</name>
</gene>
<reference evidence="2 3" key="1">
    <citation type="journal article" date="2017" name="Environ. Microbiol.">
        <title>Decay of the glycolytic pathway and adaptation to intranuclear parasitism within Enterocytozoonidae microsporidia.</title>
        <authorList>
            <person name="Wiredu Boakye D."/>
            <person name="Jaroenlak P."/>
            <person name="Prachumwat A."/>
            <person name="Williams T.A."/>
            <person name="Bateman K.S."/>
            <person name="Itsathitphaisarn O."/>
            <person name="Sritunyalucksana K."/>
            <person name="Paszkiewicz K.H."/>
            <person name="Moore K.A."/>
            <person name="Stentiford G.D."/>
            <person name="Williams B.A."/>
        </authorList>
    </citation>
    <scope>NUCLEOTIDE SEQUENCE [LARGE SCALE GENOMIC DNA]</scope>
    <source>
        <strain evidence="2 3">GB1</strain>
    </source>
</reference>
<protein>
    <submittedName>
        <fullName evidence="2">Uncharacterized protein</fullName>
    </submittedName>
</protein>
<dbReference type="EMBL" id="LWDP01000002">
    <property type="protein sequence ID" value="ORD95131.1"/>
    <property type="molecule type" value="Genomic_DNA"/>
</dbReference>
<feature type="chain" id="PRO_5013005436" evidence="1">
    <location>
        <begin position="27"/>
        <end position="58"/>
    </location>
</feature>
<accession>A0A1Y1S9N0</accession>
<evidence type="ECO:0000313" key="2">
    <source>
        <dbReference type="EMBL" id="ORD95131.1"/>
    </source>
</evidence>
<sequence length="58" mass="6538">MNLVHQFISCLSFLTSSSLLVPWCSSHCYLMHSASLYAPSSSQPHQQPTPFCLCFFLL</sequence>
<keyword evidence="1" id="KW-0732">Signal</keyword>